<dbReference type="Gene3D" id="1.10.287.130">
    <property type="match status" value="1"/>
</dbReference>
<feature type="domain" description="Histidine kinase" evidence="7">
    <location>
        <begin position="644"/>
        <end position="886"/>
    </location>
</feature>
<evidence type="ECO:0000313" key="9">
    <source>
        <dbReference type="Proteomes" id="UP000322530"/>
    </source>
</evidence>
<dbReference type="InterPro" id="IPR050736">
    <property type="entry name" value="Sensor_HK_Regulatory"/>
</dbReference>
<dbReference type="SMART" id="SM00387">
    <property type="entry name" value="HATPase_c"/>
    <property type="match status" value="1"/>
</dbReference>
<dbReference type="InterPro" id="IPR036097">
    <property type="entry name" value="HisK_dim/P_sf"/>
</dbReference>
<dbReference type="Proteomes" id="UP000322530">
    <property type="component" value="Unassembled WGS sequence"/>
</dbReference>
<comment type="catalytic activity">
    <reaction evidence="1">
        <text>ATP + protein L-histidine = ADP + protein N-phospho-L-histidine.</text>
        <dbReference type="EC" id="2.7.13.3"/>
    </reaction>
</comment>
<evidence type="ECO:0000313" key="8">
    <source>
        <dbReference type="EMBL" id="GCF10743.1"/>
    </source>
</evidence>
<dbReference type="CDD" id="cd00082">
    <property type="entry name" value="HisKA"/>
    <property type="match status" value="1"/>
</dbReference>
<dbReference type="OrthoDB" id="135732at2"/>
<dbReference type="AlphaFoldDB" id="A0A5A5TI54"/>
<dbReference type="InterPro" id="IPR003594">
    <property type="entry name" value="HATPase_dom"/>
</dbReference>
<dbReference type="EMBL" id="BIXY01000081">
    <property type="protein sequence ID" value="GCF10743.1"/>
    <property type="molecule type" value="Genomic_DNA"/>
</dbReference>
<dbReference type="InterPro" id="IPR029016">
    <property type="entry name" value="GAF-like_dom_sf"/>
</dbReference>
<comment type="caution">
    <text evidence="8">The sequence shown here is derived from an EMBL/GenBank/DDBJ whole genome shotgun (WGS) entry which is preliminary data.</text>
</comment>
<dbReference type="InterPro" id="IPR036890">
    <property type="entry name" value="HATPase_C_sf"/>
</dbReference>
<proteinExistence type="predicted"/>
<dbReference type="SUPFAM" id="SSF55781">
    <property type="entry name" value="GAF domain-like"/>
    <property type="match status" value="2"/>
</dbReference>
<keyword evidence="9" id="KW-1185">Reference proteome</keyword>
<dbReference type="Pfam" id="PF02518">
    <property type="entry name" value="HATPase_c"/>
    <property type="match status" value="1"/>
</dbReference>
<evidence type="ECO:0000256" key="2">
    <source>
        <dbReference type="ARBA" id="ARBA00012438"/>
    </source>
</evidence>
<dbReference type="Pfam" id="PF01590">
    <property type="entry name" value="GAF"/>
    <property type="match status" value="1"/>
</dbReference>
<dbReference type="InterPro" id="IPR003661">
    <property type="entry name" value="HisK_dim/P_dom"/>
</dbReference>
<dbReference type="PANTHER" id="PTHR43711">
    <property type="entry name" value="TWO-COMPONENT HISTIDINE KINASE"/>
    <property type="match status" value="1"/>
</dbReference>
<dbReference type="InterPro" id="IPR004358">
    <property type="entry name" value="Sig_transdc_His_kin-like_C"/>
</dbReference>
<evidence type="ECO:0000256" key="3">
    <source>
        <dbReference type="ARBA" id="ARBA00022553"/>
    </source>
</evidence>
<organism evidence="8 9">
    <name type="scientific">Dictyobacter arantiisoli</name>
    <dbReference type="NCBI Taxonomy" id="2014874"/>
    <lineage>
        <taxon>Bacteria</taxon>
        <taxon>Bacillati</taxon>
        <taxon>Chloroflexota</taxon>
        <taxon>Ktedonobacteria</taxon>
        <taxon>Ktedonobacterales</taxon>
        <taxon>Dictyobacteraceae</taxon>
        <taxon>Dictyobacter</taxon>
    </lineage>
</organism>
<keyword evidence="6" id="KW-0902">Two-component regulatory system</keyword>
<evidence type="ECO:0000256" key="1">
    <source>
        <dbReference type="ARBA" id="ARBA00000085"/>
    </source>
</evidence>
<protein>
    <recommendedName>
        <fullName evidence="2">histidine kinase</fullName>
        <ecNumber evidence="2">2.7.13.3</ecNumber>
    </recommendedName>
</protein>
<dbReference type="InterPro" id="IPR003018">
    <property type="entry name" value="GAF"/>
</dbReference>
<dbReference type="SUPFAM" id="SSF47384">
    <property type="entry name" value="Homodimeric domain of signal transducing histidine kinase"/>
    <property type="match status" value="1"/>
</dbReference>
<evidence type="ECO:0000256" key="4">
    <source>
        <dbReference type="ARBA" id="ARBA00022679"/>
    </source>
</evidence>
<dbReference type="SUPFAM" id="SSF55874">
    <property type="entry name" value="ATPase domain of HSP90 chaperone/DNA topoisomerase II/histidine kinase"/>
    <property type="match status" value="1"/>
</dbReference>
<reference evidence="8 9" key="1">
    <citation type="submission" date="2019-01" db="EMBL/GenBank/DDBJ databases">
        <title>Draft genome sequence of Dictyobacter sp. Uno17.</title>
        <authorList>
            <person name="Wang C.M."/>
            <person name="Zheng Y."/>
            <person name="Sakai Y."/>
            <person name="Abe K."/>
            <person name="Yokota A."/>
            <person name="Yabe S."/>
        </authorList>
    </citation>
    <scope>NUCLEOTIDE SEQUENCE [LARGE SCALE GENOMIC DNA]</scope>
    <source>
        <strain evidence="8 9">Uno17</strain>
    </source>
</reference>
<evidence type="ECO:0000259" key="7">
    <source>
        <dbReference type="PROSITE" id="PS50109"/>
    </source>
</evidence>
<dbReference type="Pfam" id="PF00512">
    <property type="entry name" value="HisKA"/>
    <property type="match status" value="1"/>
</dbReference>
<dbReference type="EC" id="2.7.13.3" evidence="2"/>
<dbReference type="SMART" id="SM00388">
    <property type="entry name" value="HisKA"/>
    <property type="match status" value="1"/>
</dbReference>
<evidence type="ECO:0000256" key="6">
    <source>
        <dbReference type="ARBA" id="ARBA00023012"/>
    </source>
</evidence>
<dbReference type="GO" id="GO:0000155">
    <property type="term" value="F:phosphorelay sensor kinase activity"/>
    <property type="evidence" value="ECO:0007669"/>
    <property type="project" value="InterPro"/>
</dbReference>
<dbReference type="PANTHER" id="PTHR43711:SF31">
    <property type="entry name" value="HISTIDINE KINASE"/>
    <property type="match status" value="1"/>
</dbReference>
<name>A0A5A5TI54_9CHLR</name>
<dbReference type="PRINTS" id="PR00344">
    <property type="entry name" value="BCTRLSENSOR"/>
</dbReference>
<dbReference type="SMART" id="SM00065">
    <property type="entry name" value="GAF"/>
    <property type="match status" value="2"/>
</dbReference>
<keyword evidence="5" id="KW-0418">Kinase</keyword>
<gene>
    <name evidence="8" type="ORF">KDI_43070</name>
</gene>
<evidence type="ECO:0000256" key="5">
    <source>
        <dbReference type="ARBA" id="ARBA00022777"/>
    </source>
</evidence>
<dbReference type="RefSeq" id="WP_149403614.1">
    <property type="nucleotide sequence ID" value="NZ_BIXY01000081.1"/>
</dbReference>
<dbReference type="InterPro" id="IPR005467">
    <property type="entry name" value="His_kinase_dom"/>
</dbReference>
<dbReference type="Gene3D" id="3.30.450.40">
    <property type="match status" value="2"/>
</dbReference>
<sequence length="893" mass="100107">MSASTWGGSDSYADDTYPVTLLTMLLKQMMQRFGAQGACIALHDETIGQMRTQVHIRFKRARAAAEKAVVTERALSPRVTAQLEMGDQETQMMASLPGIGYKRISSSSVDDIEYVSPQESDLFPVGTSYPLGQDLIGYFWSKNEVHVMRHEDYVTLLRANQPPLHLDMVPEHYLMVPVRESTLVDEMRGHKRSAAVLGVIVLYYVNGSPSRSRIESWKNDALQYTERIALYIQNDLLQRRQRRTSEYLQLLQDISSAFPTSVKLSDLVENIYQFSSRVVDVSGMLLTIYDRDLDRLYDIFAIINGVRIEGLGEQPTVRLKTERPVWWQVTQQEKRTLLFSPAQELEKSLAYQELLTGVWGDQRQAESFLLLPMKMFNRVIGTICLSSQRPDAYQHEEIQVLEAMAQIVTVSIENTKLYERDRAILHEARQREAQLAAINSALQAINSTLNVTELLNNLVEAVANITKVDLCAFFEPTPSREELVAHALFGRPSVNMMDDGSGLPEPAPPPRKGEPDKFVNLISLPFKDTFLEHMVDEGFFYLDSSKIDKLASKSNEGGMIFLREMGFEHILMVPMTYQTEFIGFLAVPTPKGNRYFRPKDVVTVLAICAQGASAIRNAHLFEQREDAYAALERMNKLKDEFLVTASHELRTPLTPIIGYSSQLKRQSARATPATVLRFATKISVAAQQLSDLVANITEAAHIGPIDRIMDLHIEPVQVLAATEIAINMLTHNSEHAINVNVTPDVWLLGDAPRTRQVLTNLLENATKYSPPGTSVEVSATVVPLSAVEPLMTEDQADPTLLIDTGDIPVVLIRVKDQGEGILPDDQLKIFEKFVRATRSLTTPVRGSGLGLYICRRYVEAMGGKIWLEQSIANEGSTFSFYLPQVLAPVDTIE</sequence>
<dbReference type="Gene3D" id="3.30.565.10">
    <property type="entry name" value="Histidine kinase-like ATPase, C-terminal domain"/>
    <property type="match status" value="1"/>
</dbReference>
<accession>A0A5A5TI54</accession>
<keyword evidence="4" id="KW-0808">Transferase</keyword>
<dbReference type="PROSITE" id="PS50109">
    <property type="entry name" value="HIS_KIN"/>
    <property type="match status" value="1"/>
</dbReference>
<keyword evidence="3" id="KW-0597">Phosphoprotein</keyword>